<reference evidence="3 4" key="1">
    <citation type="submission" date="2018-06" db="EMBL/GenBank/DDBJ databases">
        <title>Genomic Encyclopedia of Type Strains, Phase III (KMG-III): the genomes of soil and plant-associated and newly described type strains.</title>
        <authorList>
            <person name="Whitman W."/>
        </authorList>
    </citation>
    <scope>NUCLEOTIDE SEQUENCE [LARGE SCALE GENOMIC DNA]</scope>
    <source>
        <strain evidence="3 4">CECT 9025</strain>
    </source>
</reference>
<dbReference type="Proteomes" id="UP000248311">
    <property type="component" value="Unassembled WGS sequence"/>
</dbReference>
<dbReference type="Gene3D" id="3.30.1950.10">
    <property type="entry name" value="wza like domain"/>
    <property type="match status" value="1"/>
</dbReference>
<dbReference type="AlphaFoldDB" id="A0A318SSC5"/>
<protein>
    <submittedName>
        <fullName evidence="3">Polysaccharide export outer membrane protein</fullName>
    </submittedName>
</protein>
<comment type="caution">
    <text evidence="3">The sequence shown here is derived from an EMBL/GenBank/DDBJ whole genome shotgun (WGS) entry which is preliminary data.</text>
</comment>
<dbReference type="Pfam" id="PF02563">
    <property type="entry name" value="Poly_export"/>
    <property type="match status" value="1"/>
</dbReference>
<dbReference type="PANTHER" id="PTHR33619:SF3">
    <property type="entry name" value="POLYSACCHARIDE EXPORT PROTEIN GFCE-RELATED"/>
    <property type="match status" value="1"/>
</dbReference>
<evidence type="ECO:0000256" key="1">
    <source>
        <dbReference type="ARBA" id="ARBA00022729"/>
    </source>
</evidence>
<dbReference type="RefSeq" id="WP_110815260.1">
    <property type="nucleotide sequence ID" value="NZ_QJTE01000005.1"/>
</dbReference>
<keyword evidence="4" id="KW-1185">Reference proteome</keyword>
<dbReference type="GO" id="GO:0015159">
    <property type="term" value="F:polysaccharide transmembrane transporter activity"/>
    <property type="evidence" value="ECO:0007669"/>
    <property type="project" value="InterPro"/>
</dbReference>
<evidence type="ECO:0000259" key="2">
    <source>
        <dbReference type="Pfam" id="PF02563"/>
    </source>
</evidence>
<dbReference type="PANTHER" id="PTHR33619">
    <property type="entry name" value="POLYSACCHARIDE EXPORT PROTEIN GFCE-RELATED"/>
    <property type="match status" value="1"/>
</dbReference>
<feature type="domain" description="Polysaccharide export protein N-terminal" evidence="2">
    <location>
        <begin position="85"/>
        <end position="167"/>
    </location>
</feature>
<gene>
    <name evidence="3" type="ORF">DFP88_1052</name>
</gene>
<dbReference type="EMBL" id="QJTE01000005">
    <property type="protein sequence ID" value="PYE82162.1"/>
    <property type="molecule type" value="Genomic_DNA"/>
</dbReference>
<dbReference type="InterPro" id="IPR003715">
    <property type="entry name" value="Poly_export_N"/>
</dbReference>
<proteinExistence type="predicted"/>
<evidence type="ECO:0000313" key="4">
    <source>
        <dbReference type="Proteomes" id="UP000248311"/>
    </source>
</evidence>
<dbReference type="Gene3D" id="3.10.560.10">
    <property type="entry name" value="Outer membrane lipoprotein wza domain like"/>
    <property type="match status" value="2"/>
</dbReference>
<dbReference type="OrthoDB" id="7198507at2"/>
<sequence>MVFAAIRPGKLLSLLVLMLGLAGCATLPRGAGLEREVLRQPRSVNGEAVPADFTIAPVTRALLPAYAAWPAVGEERLPWIERVDQPNQRIIAPGDTVSVTVWTTESNGLLTAGSERFAALPNMRVSSSGTIFLPYVGTVTVSGMAPETARARIEERYAEVSPSAQVQFEFTEGRQNRVSLVGGVAQPGPYPLPDQDFTVMGLIALGGGVSQGLPNPQIRLQRGGRIYGTSVERLLETPRLDTTLAGGDMIYVEADDRTFLSLGAAGTEAMHRFNQDEITAIEAMAMIGGLSDFRADPKGILILRQYPPEALRPSQQGPQTERMIFTLDLTSADGLFSAGEFLIRPDDVIYVTESPITSVRTVFGLVGNVFGLVNAAPGN</sequence>
<accession>A0A318SSC5</accession>
<evidence type="ECO:0000313" key="3">
    <source>
        <dbReference type="EMBL" id="PYE82162.1"/>
    </source>
</evidence>
<organism evidence="3 4">
    <name type="scientific">Pseudoroseicyclus aestuarii</name>
    <dbReference type="NCBI Taxonomy" id="1795041"/>
    <lineage>
        <taxon>Bacteria</taxon>
        <taxon>Pseudomonadati</taxon>
        <taxon>Pseudomonadota</taxon>
        <taxon>Alphaproteobacteria</taxon>
        <taxon>Rhodobacterales</taxon>
        <taxon>Paracoccaceae</taxon>
        <taxon>Pseudoroseicyclus</taxon>
    </lineage>
</organism>
<name>A0A318SSC5_9RHOB</name>
<keyword evidence="1" id="KW-0732">Signal</keyword>
<dbReference type="PROSITE" id="PS51257">
    <property type="entry name" value="PROKAR_LIPOPROTEIN"/>
    <property type="match status" value="1"/>
</dbReference>
<dbReference type="InterPro" id="IPR049712">
    <property type="entry name" value="Poly_export"/>
</dbReference>